<dbReference type="OrthoDB" id="6145874at2759"/>
<dbReference type="NCBIfam" id="NF040941">
    <property type="entry name" value="GGGWT_bact"/>
    <property type="match status" value="1"/>
</dbReference>
<sequence>MISLSSNHEKEPSKDKRCVGKASSEKKFYNPEMSVEVLAVALANASEIHEKISSFTMIKALLFLCFTSLTISIALENTTTDCNFGDKSVLYLDVASDMIAKAKEHFPTCSTTPSKPTDCEEVLRWYRKKSGVYTIWPKSRVTENKPIDVFCDMDTDGGGWT</sequence>
<dbReference type="Gene3D" id="3.90.215.10">
    <property type="entry name" value="Gamma Fibrinogen, chain A, domain 1"/>
    <property type="match status" value="1"/>
</dbReference>
<protein>
    <submittedName>
        <fullName evidence="2">Techylectin-5A</fullName>
    </submittedName>
</protein>
<feature type="domain" description="Fibrinogen C-terminal" evidence="1">
    <location>
        <begin position="110"/>
        <end position="161"/>
    </location>
</feature>
<evidence type="ECO:0000313" key="2">
    <source>
        <dbReference type="EMBL" id="GFS77878.1"/>
    </source>
</evidence>
<keyword evidence="3" id="KW-1185">Reference proteome</keyword>
<reference evidence="2" key="1">
    <citation type="submission" date="2020-08" db="EMBL/GenBank/DDBJ databases">
        <title>Multicomponent nature underlies the extraordinary mechanical properties of spider dragline silk.</title>
        <authorList>
            <person name="Kono N."/>
            <person name="Nakamura H."/>
            <person name="Mori M."/>
            <person name="Yoshida Y."/>
            <person name="Ohtoshi R."/>
            <person name="Malay A.D."/>
            <person name="Moran D.A.P."/>
            <person name="Tomita M."/>
            <person name="Numata K."/>
            <person name="Arakawa K."/>
        </authorList>
    </citation>
    <scope>NUCLEOTIDE SEQUENCE</scope>
</reference>
<evidence type="ECO:0000259" key="1">
    <source>
        <dbReference type="PROSITE" id="PS51406"/>
    </source>
</evidence>
<dbReference type="Proteomes" id="UP000887013">
    <property type="component" value="Unassembled WGS sequence"/>
</dbReference>
<dbReference type="InterPro" id="IPR002181">
    <property type="entry name" value="Fibrinogen_a/b/g_C_dom"/>
</dbReference>
<proteinExistence type="predicted"/>
<dbReference type="AlphaFoldDB" id="A0A8X6MTW0"/>
<dbReference type="InterPro" id="IPR036056">
    <property type="entry name" value="Fibrinogen-like_C"/>
</dbReference>
<organism evidence="2 3">
    <name type="scientific">Nephila pilipes</name>
    <name type="common">Giant wood spider</name>
    <name type="synonym">Nephila maculata</name>
    <dbReference type="NCBI Taxonomy" id="299642"/>
    <lineage>
        <taxon>Eukaryota</taxon>
        <taxon>Metazoa</taxon>
        <taxon>Ecdysozoa</taxon>
        <taxon>Arthropoda</taxon>
        <taxon>Chelicerata</taxon>
        <taxon>Arachnida</taxon>
        <taxon>Araneae</taxon>
        <taxon>Araneomorphae</taxon>
        <taxon>Entelegynae</taxon>
        <taxon>Araneoidea</taxon>
        <taxon>Nephilidae</taxon>
        <taxon>Nephila</taxon>
    </lineage>
</organism>
<accession>A0A8X6MTW0</accession>
<dbReference type="SUPFAM" id="SSF56496">
    <property type="entry name" value="Fibrinogen C-terminal domain-like"/>
    <property type="match status" value="1"/>
</dbReference>
<dbReference type="PROSITE" id="PS51406">
    <property type="entry name" value="FIBRINOGEN_C_2"/>
    <property type="match status" value="1"/>
</dbReference>
<dbReference type="InterPro" id="IPR014716">
    <property type="entry name" value="Fibrinogen_a/b/g_C_1"/>
</dbReference>
<feature type="non-terminal residue" evidence="2">
    <location>
        <position position="1"/>
    </location>
</feature>
<comment type="caution">
    <text evidence="2">The sequence shown here is derived from an EMBL/GenBank/DDBJ whole genome shotgun (WGS) entry which is preliminary data.</text>
</comment>
<name>A0A8X6MTW0_NEPPI</name>
<gene>
    <name evidence="2" type="primary">NCL1_30525</name>
    <name evidence="2" type="ORF">NPIL_190511</name>
</gene>
<dbReference type="EMBL" id="BMAW01002291">
    <property type="protein sequence ID" value="GFS77878.1"/>
    <property type="molecule type" value="Genomic_DNA"/>
</dbReference>
<evidence type="ECO:0000313" key="3">
    <source>
        <dbReference type="Proteomes" id="UP000887013"/>
    </source>
</evidence>
<dbReference type="Pfam" id="PF00147">
    <property type="entry name" value="Fibrinogen_C"/>
    <property type="match status" value="1"/>
</dbReference>